<dbReference type="Pfam" id="PF00899">
    <property type="entry name" value="ThiF"/>
    <property type="match status" value="1"/>
</dbReference>
<evidence type="ECO:0000259" key="1">
    <source>
        <dbReference type="Pfam" id="PF00899"/>
    </source>
</evidence>
<dbReference type="GO" id="GO:0061503">
    <property type="term" value="F:tRNA threonylcarbamoyladenosine dehydratase"/>
    <property type="evidence" value="ECO:0007669"/>
    <property type="project" value="TreeGrafter"/>
</dbReference>
<evidence type="ECO:0000313" key="3">
    <source>
        <dbReference type="Proteomes" id="UP000250025"/>
    </source>
</evidence>
<dbReference type="GO" id="GO:0061504">
    <property type="term" value="P:cyclic threonylcarbamoyladenosine biosynthetic process"/>
    <property type="evidence" value="ECO:0007669"/>
    <property type="project" value="TreeGrafter"/>
</dbReference>
<accession>A0A2Z2H764</accession>
<organism evidence="2 3">
    <name type="scientific">Kushneria konosiri</name>
    <dbReference type="NCBI Taxonomy" id="698828"/>
    <lineage>
        <taxon>Bacteria</taxon>
        <taxon>Pseudomonadati</taxon>
        <taxon>Pseudomonadota</taxon>
        <taxon>Gammaproteobacteria</taxon>
        <taxon>Oceanospirillales</taxon>
        <taxon>Halomonadaceae</taxon>
        <taxon>Kushneria</taxon>
    </lineage>
</organism>
<protein>
    <submittedName>
        <fullName evidence="2">tRNA cyclic N6-threonylcarbamoyladenosine(37) synthase TcdA</fullName>
    </submittedName>
</protein>
<dbReference type="InterPro" id="IPR000594">
    <property type="entry name" value="ThiF_NAD_FAD-bd"/>
</dbReference>
<feature type="domain" description="THIF-type NAD/FAD binding fold" evidence="1">
    <location>
        <begin position="28"/>
        <end position="270"/>
    </location>
</feature>
<name>A0A2Z2H764_9GAMM</name>
<dbReference type="KEGG" id="kus:B9G99_09840"/>
<proteinExistence type="predicted"/>
<dbReference type="InterPro" id="IPR035985">
    <property type="entry name" value="Ubiquitin-activating_enz"/>
</dbReference>
<sequence>MSDSDSVEQRDAARHEADFAARFDGMRRLYGHTGIERLRRAHVVVIGIGGVGSWSVEALARSGFERISLIDLDDVCTTNVNRQLHALDGTIGRPKIEVMAERCRLINPWLQITPIAGFITPDNIERMLPADTDHVIDAIDHVGAKCALIHYCRRRKIGLTVTGGAGGLTDPTRMTTADLTRTEHDPLLAKVRNRLRREYGYSRNPKRRFSITCVYSPEQRRYPDGAGEVCNTRPSDGETLKLGCSAGYGSATFVTGAFGFAAAGHAIERLIRTGLEADDGCNHDAEPASQEPA</sequence>
<evidence type="ECO:0000313" key="2">
    <source>
        <dbReference type="EMBL" id="ARS53144.1"/>
    </source>
</evidence>
<dbReference type="Proteomes" id="UP000250025">
    <property type="component" value="Chromosome"/>
</dbReference>
<dbReference type="Gene3D" id="3.40.50.720">
    <property type="entry name" value="NAD(P)-binding Rossmann-like Domain"/>
    <property type="match status" value="1"/>
</dbReference>
<dbReference type="RefSeq" id="WP_086622026.1">
    <property type="nucleotide sequence ID" value="NZ_CP021323.1"/>
</dbReference>
<dbReference type="AlphaFoldDB" id="A0A2Z2H764"/>
<keyword evidence="3" id="KW-1185">Reference proteome</keyword>
<gene>
    <name evidence="2" type="ORF">B9G99_09840</name>
</gene>
<dbReference type="SUPFAM" id="SSF69572">
    <property type="entry name" value="Activating enzymes of the ubiquitin-like proteins"/>
    <property type="match status" value="1"/>
</dbReference>
<dbReference type="PANTHER" id="PTHR43267">
    <property type="entry name" value="TRNA THREONYLCARBAMOYLADENOSINE DEHYDRATASE"/>
    <property type="match status" value="1"/>
</dbReference>
<reference evidence="2 3" key="1">
    <citation type="journal article" date="2017" name="Int. J. Syst. Evol. Microbiol.">
        <title>Kushneria konosiri sp. nov., isolated from the Korean salt-fermented seafood Daemi-jeot.</title>
        <authorList>
            <person name="Yun J.H."/>
            <person name="Park S.K."/>
            <person name="Lee J.Y."/>
            <person name="Jung M.J."/>
            <person name="Bae J.W."/>
        </authorList>
    </citation>
    <scope>NUCLEOTIDE SEQUENCE [LARGE SCALE GENOMIC DNA]</scope>
    <source>
        <strain evidence="2 3">X49</strain>
    </source>
</reference>
<dbReference type="GO" id="GO:0008641">
    <property type="term" value="F:ubiquitin-like modifier activating enzyme activity"/>
    <property type="evidence" value="ECO:0007669"/>
    <property type="project" value="InterPro"/>
</dbReference>
<dbReference type="InterPro" id="IPR045886">
    <property type="entry name" value="ThiF/MoeB/HesA"/>
</dbReference>
<dbReference type="EMBL" id="CP021323">
    <property type="protein sequence ID" value="ARS53144.1"/>
    <property type="molecule type" value="Genomic_DNA"/>
</dbReference>
<dbReference type="OrthoDB" id="9804150at2"/>
<dbReference type="CDD" id="cd00755">
    <property type="entry name" value="YgdL_like"/>
    <property type="match status" value="1"/>
</dbReference>
<dbReference type="PANTHER" id="PTHR43267:SF1">
    <property type="entry name" value="TRNA THREONYLCARBAMOYLADENOSINE DEHYDRATASE"/>
    <property type="match status" value="1"/>
</dbReference>